<sequence length="545" mass="60948">MSLEPICANRPCGKPGTASCGSCLMVLYCNQECQKAHWPNHKADCKASLLKSTWLPQWDTQRRIPAFMGDGVSMSVFNAEGKYPWGNMPAYDILNLPGNEGSNFQSDLDLLFAASGDLRNVFKTIVAVPSNYKANLQITINDRDIYIVARNVLMLLLLLVEKDPVVAAQNVVHLWYSAFITPSLMNTLKTEVEPLLRAVCTKIEHRSDSSLLGKTFGLPSGNLRVLLNKRSWNLLLDYTKVADVTVVNAQEKRRAVMLAPSRIDYRERAYYQEDPPTRFGAHKFRERGILLPLGASTDTFTVPNPTLFTGAGGWPLMDSSDPRNGWLMSQIRKSRTAAADNDVFGQLYYHIVDLVSDVHKRLWTTKVMVQMMRIAASDLIGHFGPSQTRFDRIETSNIADVTYLNPVGAVGLIGPLLKPPSVNPHATLITLFMNAIHEMKPARSNPSDLLNTVRQAAGYLSPSPARHMCDASYLRTMSLVHGEIELRSSDLLVGHGDEGEHTVVEKWPMLLKKRPGQDGAQEEFQDLSNTQHTGSDRYVEWRLRR</sequence>
<evidence type="ECO:0000256" key="2">
    <source>
        <dbReference type="ARBA" id="ARBA00022771"/>
    </source>
</evidence>
<keyword evidence="2 4" id="KW-0863">Zinc-finger</keyword>
<gene>
    <name evidence="6" type="ORF">PG997_010554</name>
</gene>
<evidence type="ECO:0000259" key="5">
    <source>
        <dbReference type="PROSITE" id="PS50865"/>
    </source>
</evidence>
<dbReference type="RefSeq" id="XP_066664159.1">
    <property type="nucleotide sequence ID" value="XM_066814869.1"/>
</dbReference>
<dbReference type="InterPro" id="IPR027974">
    <property type="entry name" value="DUF4470"/>
</dbReference>
<comment type="caution">
    <text evidence="6">The sequence shown here is derived from an EMBL/GenBank/DDBJ whole genome shotgun (WGS) entry which is preliminary data.</text>
</comment>
<evidence type="ECO:0000313" key="7">
    <source>
        <dbReference type="Proteomes" id="UP001433268"/>
    </source>
</evidence>
<dbReference type="EMBL" id="JAQQWN010000008">
    <property type="protein sequence ID" value="KAK8070351.1"/>
    <property type="molecule type" value="Genomic_DNA"/>
</dbReference>
<dbReference type="InterPro" id="IPR002893">
    <property type="entry name" value="Znf_MYND"/>
</dbReference>
<keyword evidence="7" id="KW-1185">Reference proteome</keyword>
<feature type="domain" description="MYND-type" evidence="5">
    <location>
        <begin position="9"/>
        <end position="45"/>
    </location>
</feature>
<dbReference type="PROSITE" id="PS50865">
    <property type="entry name" value="ZF_MYND_2"/>
    <property type="match status" value="1"/>
</dbReference>
<dbReference type="Gene3D" id="6.10.140.2220">
    <property type="match status" value="1"/>
</dbReference>
<dbReference type="Pfam" id="PF01753">
    <property type="entry name" value="zf-MYND"/>
    <property type="match status" value="1"/>
</dbReference>
<protein>
    <recommendedName>
        <fullName evidence="5">MYND-type domain-containing protein</fullName>
    </recommendedName>
</protein>
<dbReference type="GeneID" id="92047929"/>
<keyword evidence="1" id="KW-0479">Metal-binding</keyword>
<evidence type="ECO:0000256" key="3">
    <source>
        <dbReference type="ARBA" id="ARBA00022833"/>
    </source>
</evidence>
<reference evidence="6 7" key="1">
    <citation type="submission" date="2023-01" db="EMBL/GenBank/DDBJ databases">
        <title>Analysis of 21 Apiospora genomes using comparative genomics revels a genus with tremendous synthesis potential of carbohydrate active enzymes and secondary metabolites.</title>
        <authorList>
            <person name="Sorensen T."/>
        </authorList>
    </citation>
    <scope>NUCLEOTIDE SEQUENCE [LARGE SCALE GENOMIC DNA]</scope>
    <source>
        <strain evidence="6 7">CBS 114990</strain>
    </source>
</reference>
<keyword evidence="3" id="KW-0862">Zinc</keyword>
<name>A0ABR1VGJ2_9PEZI</name>
<evidence type="ECO:0000256" key="4">
    <source>
        <dbReference type="PROSITE-ProRule" id="PRU00134"/>
    </source>
</evidence>
<dbReference type="Pfam" id="PF14737">
    <property type="entry name" value="DUF4470"/>
    <property type="match status" value="1"/>
</dbReference>
<organism evidence="6 7">
    <name type="scientific">Apiospora hydei</name>
    <dbReference type="NCBI Taxonomy" id="1337664"/>
    <lineage>
        <taxon>Eukaryota</taxon>
        <taxon>Fungi</taxon>
        <taxon>Dikarya</taxon>
        <taxon>Ascomycota</taxon>
        <taxon>Pezizomycotina</taxon>
        <taxon>Sordariomycetes</taxon>
        <taxon>Xylariomycetidae</taxon>
        <taxon>Amphisphaeriales</taxon>
        <taxon>Apiosporaceae</taxon>
        <taxon>Apiospora</taxon>
    </lineage>
</organism>
<evidence type="ECO:0000313" key="6">
    <source>
        <dbReference type="EMBL" id="KAK8070351.1"/>
    </source>
</evidence>
<dbReference type="SUPFAM" id="SSF144232">
    <property type="entry name" value="HIT/MYND zinc finger-like"/>
    <property type="match status" value="1"/>
</dbReference>
<proteinExistence type="predicted"/>
<accession>A0ABR1VGJ2</accession>
<evidence type="ECO:0000256" key="1">
    <source>
        <dbReference type="ARBA" id="ARBA00022723"/>
    </source>
</evidence>
<dbReference type="Proteomes" id="UP001433268">
    <property type="component" value="Unassembled WGS sequence"/>
</dbReference>